<evidence type="ECO:0000256" key="1">
    <source>
        <dbReference type="SAM" id="MobiDB-lite"/>
    </source>
</evidence>
<dbReference type="AlphaFoldDB" id="A0A7W6A1R5"/>
<evidence type="ECO:0000313" key="3">
    <source>
        <dbReference type="Proteomes" id="UP000532936"/>
    </source>
</evidence>
<dbReference type="RefSeq" id="WP_183195807.1">
    <property type="nucleotide sequence ID" value="NZ_JACIDA010000001.1"/>
</dbReference>
<dbReference type="Proteomes" id="UP000532936">
    <property type="component" value="Unassembled WGS sequence"/>
</dbReference>
<evidence type="ECO:0000313" key="2">
    <source>
        <dbReference type="EMBL" id="MBB3871651.1"/>
    </source>
</evidence>
<feature type="region of interest" description="Disordered" evidence="1">
    <location>
        <begin position="1"/>
        <end position="23"/>
    </location>
</feature>
<protein>
    <submittedName>
        <fullName evidence="2">Uncharacterized protein</fullName>
    </submittedName>
</protein>
<gene>
    <name evidence="2" type="ORF">GGR11_001165</name>
</gene>
<sequence>MDDPTTDPNPQLSALRSKTRAGDATTLASTLEIAMPHRAEQAEPQTIRTTASDWLSVAAIRCRLDGRSVIATLETPAPSPLGSEPRSFRIRNSEFC</sequence>
<proteinExistence type="predicted"/>
<dbReference type="EMBL" id="JACIDA010000001">
    <property type="protein sequence ID" value="MBB3871651.1"/>
    <property type="molecule type" value="Genomic_DNA"/>
</dbReference>
<accession>A0A7W6A1R5</accession>
<organism evidence="2 3">
    <name type="scientific">Brevundimonas mediterranea</name>
    <dbReference type="NCBI Taxonomy" id="74329"/>
    <lineage>
        <taxon>Bacteria</taxon>
        <taxon>Pseudomonadati</taxon>
        <taxon>Pseudomonadota</taxon>
        <taxon>Alphaproteobacteria</taxon>
        <taxon>Caulobacterales</taxon>
        <taxon>Caulobacteraceae</taxon>
        <taxon>Brevundimonas</taxon>
    </lineage>
</organism>
<feature type="compositionally biased region" description="Polar residues" evidence="1">
    <location>
        <begin position="1"/>
        <end position="16"/>
    </location>
</feature>
<comment type="caution">
    <text evidence="2">The sequence shown here is derived from an EMBL/GenBank/DDBJ whole genome shotgun (WGS) entry which is preliminary data.</text>
</comment>
<reference evidence="2 3" key="1">
    <citation type="submission" date="2020-08" db="EMBL/GenBank/DDBJ databases">
        <title>Genomic Encyclopedia of Type Strains, Phase IV (KMG-IV): sequencing the most valuable type-strain genomes for metagenomic binning, comparative biology and taxonomic classification.</title>
        <authorList>
            <person name="Goeker M."/>
        </authorList>
    </citation>
    <scope>NUCLEOTIDE SEQUENCE [LARGE SCALE GENOMIC DNA]</scope>
    <source>
        <strain evidence="2 3">DSM 14878</strain>
    </source>
</reference>
<name>A0A7W6A1R5_9CAUL</name>